<reference evidence="5 6" key="1">
    <citation type="submission" date="2016-01" db="EMBL/GenBank/DDBJ databases">
        <title>Genome sequence of the yeast Holleya sinecauda.</title>
        <authorList>
            <person name="Dietrich F.S."/>
        </authorList>
    </citation>
    <scope>NUCLEOTIDE SEQUENCE [LARGE SCALE GENOMIC DNA]</scope>
    <source>
        <strain evidence="5 6">ATCC 58844</strain>
    </source>
</reference>
<evidence type="ECO:0000256" key="4">
    <source>
        <dbReference type="RuleBase" id="RU367098"/>
    </source>
</evidence>
<proteinExistence type="inferred from homology"/>
<dbReference type="InterPro" id="IPR038814">
    <property type="entry name" value="AIM11"/>
</dbReference>
<comment type="subcellular location">
    <subcellularLocation>
        <location evidence="4">Membrane</location>
        <topology evidence="4">Multi-pass membrane protein</topology>
    </subcellularLocation>
</comment>
<name>A0A0X8HWE1_9SACH</name>
<accession>A0A0X8HWE1</accession>
<keyword evidence="2 4" id="KW-1133">Transmembrane helix</keyword>
<dbReference type="GeneID" id="28726004"/>
<dbReference type="PANTHER" id="PTHR39136">
    <property type="entry name" value="ALTERED INHERITANCE OF MITOCHONDRIA PROTEIN 11"/>
    <property type="match status" value="1"/>
</dbReference>
<comment type="similarity">
    <text evidence="4">Belongs to the AIM11 family.</text>
</comment>
<dbReference type="Proteomes" id="UP000243052">
    <property type="component" value="Chromosome viii"/>
</dbReference>
<keyword evidence="1 4" id="KW-0812">Transmembrane</keyword>
<dbReference type="GO" id="GO:0016020">
    <property type="term" value="C:membrane"/>
    <property type="evidence" value="ECO:0007669"/>
    <property type="project" value="UniProtKB-SubCell"/>
</dbReference>
<evidence type="ECO:0000256" key="3">
    <source>
        <dbReference type="ARBA" id="ARBA00023136"/>
    </source>
</evidence>
<dbReference type="AlphaFoldDB" id="A0A0X8HWE1"/>
<dbReference type="STRING" id="45286.A0A0X8HWE1"/>
<keyword evidence="3 4" id="KW-0472">Membrane</keyword>
<dbReference type="GO" id="GO:0005739">
    <property type="term" value="C:mitochondrion"/>
    <property type="evidence" value="ECO:0007669"/>
    <property type="project" value="TreeGrafter"/>
</dbReference>
<sequence>MDSSETQNNDINTLQKKISVFSDEYKARRKQQMLRFAGATALTLICAKMAFRGIASRKYVPNMFQLNHKRPPFSHQGEALSSFGFGTGLAVGGFSMLVFGTCWIANISNFPEFTLRVQEAMAESGTPSKKYSFMTLDKESKEVAEMLDSLIQGGDKK</sequence>
<dbReference type="OrthoDB" id="4088121at2759"/>
<protein>
    <recommendedName>
        <fullName evidence="4">Altered inheritance of mitochondria protein 11</fullName>
    </recommendedName>
</protein>
<evidence type="ECO:0000313" key="6">
    <source>
        <dbReference type="Proteomes" id="UP000243052"/>
    </source>
</evidence>
<dbReference type="PANTHER" id="PTHR39136:SF1">
    <property type="entry name" value="ALTERED INHERITANCE OF MITOCHONDRIA PROTEIN 11"/>
    <property type="match status" value="1"/>
</dbReference>
<evidence type="ECO:0000256" key="1">
    <source>
        <dbReference type="ARBA" id="ARBA00022692"/>
    </source>
</evidence>
<evidence type="ECO:0000313" key="5">
    <source>
        <dbReference type="EMBL" id="AMD22643.1"/>
    </source>
</evidence>
<feature type="transmembrane region" description="Helical" evidence="4">
    <location>
        <begin position="36"/>
        <end position="55"/>
    </location>
</feature>
<organism evidence="5 6">
    <name type="scientific">Eremothecium sinecaudum</name>
    <dbReference type="NCBI Taxonomy" id="45286"/>
    <lineage>
        <taxon>Eukaryota</taxon>
        <taxon>Fungi</taxon>
        <taxon>Dikarya</taxon>
        <taxon>Ascomycota</taxon>
        <taxon>Saccharomycotina</taxon>
        <taxon>Saccharomycetes</taxon>
        <taxon>Saccharomycetales</taxon>
        <taxon>Saccharomycetaceae</taxon>
        <taxon>Eremothecium</taxon>
    </lineage>
</organism>
<dbReference type="RefSeq" id="XP_017989639.1">
    <property type="nucleotide sequence ID" value="XM_018134089.1"/>
</dbReference>
<gene>
    <name evidence="4" type="primary">AIM11</name>
    <name evidence="5" type="ORF">AW171_hschr84694</name>
</gene>
<feature type="transmembrane region" description="Helical" evidence="4">
    <location>
        <begin position="83"/>
        <end position="106"/>
    </location>
</feature>
<keyword evidence="6" id="KW-1185">Reference proteome</keyword>
<dbReference type="EMBL" id="CP014248">
    <property type="protein sequence ID" value="AMD22643.1"/>
    <property type="molecule type" value="Genomic_DNA"/>
</dbReference>
<evidence type="ECO:0000256" key="2">
    <source>
        <dbReference type="ARBA" id="ARBA00022989"/>
    </source>
</evidence>